<accession>A0A669QF20</accession>
<dbReference type="PROSITE" id="PS50097">
    <property type="entry name" value="BTB"/>
    <property type="match status" value="1"/>
</dbReference>
<keyword evidence="7" id="KW-0238">DNA-binding</keyword>
<evidence type="ECO:0000256" key="3">
    <source>
        <dbReference type="ARBA" id="ARBA00022737"/>
    </source>
</evidence>
<keyword evidence="8" id="KW-0804">Transcription</keyword>
<reference evidence="12" key="2">
    <citation type="submission" date="2025-09" db="UniProtKB">
        <authorList>
            <consortium name="Ensembl"/>
        </authorList>
    </citation>
    <scope>IDENTIFICATION</scope>
</reference>
<dbReference type="GO" id="GO:0000981">
    <property type="term" value="F:DNA-binding transcription factor activity, RNA polymerase II-specific"/>
    <property type="evidence" value="ECO:0007669"/>
    <property type="project" value="TreeGrafter"/>
</dbReference>
<keyword evidence="2" id="KW-0479">Metal-binding</keyword>
<evidence type="ECO:0000256" key="5">
    <source>
        <dbReference type="ARBA" id="ARBA00022833"/>
    </source>
</evidence>
<dbReference type="InterPro" id="IPR011333">
    <property type="entry name" value="SKP1/BTB/POZ_sf"/>
</dbReference>
<feature type="region of interest" description="Disordered" evidence="10">
    <location>
        <begin position="81"/>
        <end position="101"/>
    </location>
</feature>
<evidence type="ECO:0000256" key="8">
    <source>
        <dbReference type="ARBA" id="ARBA00023163"/>
    </source>
</evidence>
<dbReference type="Proteomes" id="UP000472261">
    <property type="component" value="Unplaced"/>
</dbReference>
<keyword evidence="6" id="KW-0805">Transcription regulation</keyword>
<evidence type="ECO:0000256" key="1">
    <source>
        <dbReference type="ARBA" id="ARBA00004123"/>
    </source>
</evidence>
<feature type="region of interest" description="Disordered" evidence="10">
    <location>
        <begin position="152"/>
        <end position="175"/>
    </location>
</feature>
<evidence type="ECO:0000256" key="4">
    <source>
        <dbReference type="ARBA" id="ARBA00022771"/>
    </source>
</evidence>
<keyword evidence="5" id="KW-0862">Zinc</keyword>
<dbReference type="GO" id="GO:0005634">
    <property type="term" value="C:nucleus"/>
    <property type="evidence" value="ECO:0007669"/>
    <property type="project" value="UniProtKB-SubCell"/>
</dbReference>
<evidence type="ECO:0000313" key="12">
    <source>
        <dbReference type="Ensembl" id="ENSPCLP00000016843.1"/>
    </source>
</evidence>
<organism evidence="12 13">
    <name type="scientific">Phasianus colchicus</name>
    <name type="common">Common pheasant</name>
    <dbReference type="NCBI Taxonomy" id="9054"/>
    <lineage>
        <taxon>Eukaryota</taxon>
        <taxon>Metazoa</taxon>
        <taxon>Chordata</taxon>
        <taxon>Craniata</taxon>
        <taxon>Vertebrata</taxon>
        <taxon>Euteleostomi</taxon>
        <taxon>Archelosauria</taxon>
        <taxon>Archosauria</taxon>
        <taxon>Dinosauria</taxon>
        <taxon>Saurischia</taxon>
        <taxon>Theropoda</taxon>
        <taxon>Coelurosauria</taxon>
        <taxon>Aves</taxon>
        <taxon>Neognathae</taxon>
        <taxon>Galloanserae</taxon>
        <taxon>Galliformes</taxon>
        <taxon>Phasianidae</taxon>
        <taxon>Phasianinae</taxon>
        <taxon>Phasianus</taxon>
    </lineage>
</organism>
<dbReference type="PANTHER" id="PTHR46105:SF5">
    <property type="entry name" value="ZINC FINGER AND BTB DOMAIN-CONTAINING PROTEIN 44 ISOFORM X1"/>
    <property type="match status" value="1"/>
</dbReference>
<name>A0A669QF20_PHACC</name>
<dbReference type="InterPro" id="IPR000210">
    <property type="entry name" value="BTB/POZ_dom"/>
</dbReference>
<dbReference type="Pfam" id="PF00651">
    <property type="entry name" value="BTB"/>
    <property type="match status" value="1"/>
</dbReference>
<evidence type="ECO:0000256" key="10">
    <source>
        <dbReference type="SAM" id="MobiDB-lite"/>
    </source>
</evidence>
<evidence type="ECO:0000256" key="2">
    <source>
        <dbReference type="ARBA" id="ARBA00022723"/>
    </source>
</evidence>
<evidence type="ECO:0000259" key="11">
    <source>
        <dbReference type="PROSITE" id="PS50097"/>
    </source>
</evidence>
<evidence type="ECO:0000256" key="7">
    <source>
        <dbReference type="ARBA" id="ARBA00023125"/>
    </source>
</evidence>
<evidence type="ECO:0000256" key="6">
    <source>
        <dbReference type="ARBA" id="ARBA00023015"/>
    </source>
</evidence>
<evidence type="ECO:0000256" key="9">
    <source>
        <dbReference type="ARBA" id="ARBA00023242"/>
    </source>
</evidence>
<keyword evidence="3" id="KW-0677">Repeat</keyword>
<comment type="subcellular location">
    <subcellularLocation>
        <location evidence="1">Nucleus</location>
    </subcellularLocation>
</comment>
<proteinExistence type="predicted"/>
<keyword evidence="4" id="KW-0863">Zinc-finger</keyword>
<dbReference type="GO" id="GO:0008270">
    <property type="term" value="F:zinc ion binding"/>
    <property type="evidence" value="ECO:0007669"/>
    <property type="project" value="UniProtKB-KW"/>
</dbReference>
<dbReference type="PANTHER" id="PTHR46105">
    <property type="entry name" value="AGAP004733-PA"/>
    <property type="match status" value="1"/>
</dbReference>
<dbReference type="InterPro" id="IPR050457">
    <property type="entry name" value="ZnFinger_BTB_dom_contain"/>
</dbReference>
<evidence type="ECO:0000313" key="13">
    <source>
        <dbReference type="Proteomes" id="UP000472261"/>
    </source>
</evidence>
<dbReference type="Ensembl" id="ENSPCLT00000022412.1">
    <property type="protein sequence ID" value="ENSPCLP00000016843.1"/>
    <property type="gene ID" value="ENSPCLG00000013920.1"/>
</dbReference>
<dbReference type="AlphaFoldDB" id="A0A669QF20"/>
<dbReference type="GO" id="GO:0000978">
    <property type="term" value="F:RNA polymerase II cis-regulatory region sequence-specific DNA binding"/>
    <property type="evidence" value="ECO:0007669"/>
    <property type="project" value="TreeGrafter"/>
</dbReference>
<dbReference type="Gene3D" id="3.30.710.10">
    <property type="entry name" value="Potassium Channel Kv1.1, Chain A"/>
    <property type="match status" value="1"/>
</dbReference>
<keyword evidence="9" id="KW-0539">Nucleus</keyword>
<feature type="domain" description="BTB" evidence="11">
    <location>
        <begin position="216"/>
        <end position="279"/>
    </location>
</feature>
<sequence>MGPSWCHSDRRGRVRSGAAGGCHGRRLFAGAVMCGSGGEGRAKCRERLFASSAWHRTAARGTQFVQHARTGLGRCRVAPGADRAGSVQLGPPAPPSPRRPRAALPALRGTARPALQLPAPPPAARVAVRKVTQFSLPPRGVGRECESRLAGARPALQRAGQQEARTARARRGGGLLAASPSAMEAEEKMECIQEFPEHYKVILDRLNEQREQDQFTDITLIVDGHHFKAHKAVLAACSQFFYRFFQDFTQEPLVEIEGNLIHVDKSFQLCVLELVMNVVSLIQAEMHA</sequence>
<keyword evidence="13" id="KW-1185">Reference proteome</keyword>
<feature type="region of interest" description="Disordered" evidence="10">
    <location>
        <begin position="1"/>
        <end position="20"/>
    </location>
</feature>
<protein>
    <recommendedName>
        <fullName evidence="11">BTB domain-containing protein</fullName>
    </recommendedName>
</protein>
<dbReference type="SUPFAM" id="SSF54695">
    <property type="entry name" value="POZ domain"/>
    <property type="match status" value="1"/>
</dbReference>
<reference evidence="12" key="1">
    <citation type="submission" date="2025-08" db="UniProtKB">
        <authorList>
            <consortium name="Ensembl"/>
        </authorList>
    </citation>
    <scope>IDENTIFICATION</scope>
</reference>